<organism evidence="2 3">
    <name type="scientific">Lacticaseibacillus paracasei subsp. paracasei Lpp7</name>
    <dbReference type="NCBI Taxonomy" id="1256200"/>
    <lineage>
        <taxon>Bacteria</taxon>
        <taxon>Bacillati</taxon>
        <taxon>Bacillota</taxon>
        <taxon>Bacilli</taxon>
        <taxon>Lactobacillales</taxon>
        <taxon>Lactobacillaceae</taxon>
        <taxon>Lacticaseibacillus</taxon>
    </lineage>
</organism>
<reference evidence="2 3" key="1">
    <citation type="journal article" date="2013" name="PLoS ONE">
        <title>Lactobacillus paracasei comparative genomics: towards species pan-genome definition and exploitation of diversity.</title>
        <authorList>
            <person name="Smokvina T."/>
            <person name="Wels M."/>
            <person name="Polka J."/>
            <person name="Chervaux C."/>
            <person name="Brisse S."/>
            <person name="Boekhorst J."/>
            <person name="van Hylckama Vlieg J.E."/>
            <person name="Siezen R.J."/>
        </authorList>
    </citation>
    <scope>NUCLEOTIDE SEQUENCE [LARGE SCALE GENOMIC DNA]</scope>
    <source>
        <strain evidence="2 3">Lpp7</strain>
    </source>
</reference>
<keyword evidence="1" id="KW-0732">Signal</keyword>
<proteinExistence type="predicted"/>
<comment type="caution">
    <text evidence="2">The sequence shown here is derived from an EMBL/GenBank/DDBJ whole genome shotgun (WGS) entry which is preliminary data.</text>
</comment>
<evidence type="ECO:0000313" key="2">
    <source>
        <dbReference type="EMBL" id="EPC54727.1"/>
    </source>
</evidence>
<dbReference type="Proteomes" id="UP000014303">
    <property type="component" value="Unassembled WGS sequence"/>
</dbReference>
<name>A0A8E0IL75_LACPA</name>
<dbReference type="AlphaFoldDB" id="A0A8E0IL75"/>
<gene>
    <name evidence="2" type="ORF">Lpp7_00995</name>
</gene>
<dbReference type="EMBL" id="ANJV01000006">
    <property type="protein sequence ID" value="EPC54727.1"/>
    <property type="molecule type" value="Genomic_DNA"/>
</dbReference>
<evidence type="ECO:0000256" key="1">
    <source>
        <dbReference type="SAM" id="SignalP"/>
    </source>
</evidence>
<feature type="signal peptide" evidence="1">
    <location>
        <begin position="1"/>
        <end position="23"/>
    </location>
</feature>
<accession>A0A8E0IL75</accession>
<evidence type="ECO:0000313" key="3">
    <source>
        <dbReference type="Proteomes" id="UP000014303"/>
    </source>
</evidence>
<sequence length="91" mass="10116">MRKFVIGLLAFIGFLTLSGCQKTASPTYLKTPYTQNEFVMGTTCTLTIYDKGKKSALKDGFAMIHHVDAEATLTRRRFGFGIRSTIMPESS</sequence>
<protein>
    <submittedName>
        <fullName evidence="2">Thiamine biosynthesis membrane-associated lipoprotein</fullName>
    </submittedName>
</protein>
<feature type="chain" id="PRO_5034028069" evidence="1">
    <location>
        <begin position="24"/>
        <end position="91"/>
    </location>
</feature>
<feature type="non-terminal residue" evidence="2">
    <location>
        <position position="91"/>
    </location>
</feature>
<keyword evidence="2" id="KW-0449">Lipoprotein</keyword>
<dbReference type="PROSITE" id="PS51257">
    <property type="entry name" value="PROKAR_LIPOPROTEIN"/>
    <property type="match status" value="1"/>
</dbReference>